<evidence type="ECO:0000313" key="3">
    <source>
        <dbReference type="EMBL" id="ACB67068.1"/>
    </source>
</evidence>
<dbReference type="InterPro" id="IPR013762">
    <property type="entry name" value="Integrase-like_cat_sf"/>
</dbReference>
<gene>
    <name evidence="3" type="ordered locus">BamMC406_4614</name>
</gene>
<sequence>MAATLGDIAADARGMLWLEVTGKGAKPGRVALPPLARDALRRALKARGLPVRRTRWHPATPLVAALDTERSAAQPAGAGISAARLRQVLGGFFQAAAESVDARHPTLAAKLRHASPHWLRHTHATHALDAGVELVVVCDNLRNASVATTSTYLHGEEAKRARQVGAAFRRPQRGSCRQYLPRPAR</sequence>
<dbReference type="InterPro" id="IPR011010">
    <property type="entry name" value="DNA_brk_join_enz"/>
</dbReference>
<protein>
    <submittedName>
        <fullName evidence="3">Phage integrase</fullName>
    </submittedName>
</protein>
<evidence type="ECO:0000259" key="2">
    <source>
        <dbReference type="PROSITE" id="PS51898"/>
    </source>
</evidence>
<dbReference type="AlphaFoldDB" id="B1YXK6"/>
<feature type="domain" description="Tyr recombinase" evidence="2">
    <location>
        <begin position="1"/>
        <end position="166"/>
    </location>
</feature>
<dbReference type="InterPro" id="IPR002104">
    <property type="entry name" value="Integrase_catalytic"/>
</dbReference>
<dbReference type="GO" id="GO:0003677">
    <property type="term" value="F:DNA binding"/>
    <property type="evidence" value="ECO:0007669"/>
    <property type="project" value="InterPro"/>
</dbReference>
<evidence type="ECO:0000313" key="4">
    <source>
        <dbReference type="Proteomes" id="UP000001680"/>
    </source>
</evidence>
<dbReference type="PROSITE" id="PS51898">
    <property type="entry name" value="TYR_RECOMBINASE"/>
    <property type="match status" value="1"/>
</dbReference>
<dbReference type="SUPFAM" id="SSF56349">
    <property type="entry name" value="DNA breaking-rejoining enzymes"/>
    <property type="match status" value="1"/>
</dbReference>
<organism evidence="3 4">
    <name type="scientific">Burkholderia ambifaria (strain MC40-6)</name>
    <dbReference type="NCBI Taxonomy" id="398577"/>
    <lineage>
        <taxon>Bacteria</taxon>
        <taxon>Pseudomonadati</taxon>
        <taxon>Pseudomonadota</taxon>
        <taxon>Betaproteobacteria</taxon>
        <taxon>Burkholderiales</taxon>
        <taxon>Burkholderiaceae</taxon>
        <taxon>Burkholderia</taxon>
        <taxon>Burkholderia cepacia complex</taxon>
    </lineage>
</organism>
<proteinExistence type="predicted"/>
<dbReference type="EMBL" id="CP001026">
    <property type="protein sequence ID" value="ACB67068.1"/>
    <property type="molecule type" value="Genomic_DNA"/>
</dbReference>
<evidence type="ECO:0000256" key="1">
    <source>
        <dbReference type="ARBA" id="ARBA00023172"/>
    </source>
</evidence>
<dbReference type="GO" id="GO:0015074">
    <property type="term" value="P:DNA integration"/>
    <property type="evidence" value="ECO:0007669"/>
    <property type="project" value="InterPro"/>
</dbReference>
<dbReference type="KEGG" id="bac:BamMC406_4614"/>
<reference evidence="4" key="1">
    <citation type="submission" date="2008-04" db="EMBL/GenBank/DDBJ databases">
        <title>Complete sequence of chromosome 2 of Burkholderia ambifaria MC40-6.</title>
        <authorList>
            <person name="Copeland A."/>
            <person name="Lucas S."/>
            <person name="Lapidus A."/>
            <person name="Glavina del Rio T."/>
            <person name="Dalin E."/>
            <person name="Tice H."/>
            <person name="Pitluck S."/>
            <person name="Chain P."/>
            <person name="Malfatti S."/>
            <person name="Shin M."/>
            <person name="Vergez L."/>
            <person name="Lang D."/>
            <person name="Schmutz J."/>
            <person name="Larimer F."/>
            <person name="Land M."/>
            <person name="Hauser L."/>
            <person name="Kyrpides N."/>
            <person name="Lykidis A."/>
            <person name="Ramette A."/>
            <person name="Konstantinidis K."/>
            <person name="Tiedje J."/>
            <person name="Richardson P."/>
        </authorList>
    </citation>
    <scope>NUCLEOTIDE SEQUENCE [LARGE SCALE GENOMIC DNA]</scope>
    <source>
        <strain evidence="4">MC40-6</strain>
    </source>
</reference>
<name>B1YXK6_BURA4</name>
<dbReference type="GO" id="GO:0006310">
    <property type="term" value="P:DNA recombination"/>
    <property type="evidence" value="ECO:0007669"/>
    <property type="project" value="UniProtKB-KW"/>
</dbReference>
<dbReference type="Gene3D" id="1.10.443.10">
    <property type="entry name" value="Intergrase catalytic core"/>
    <property type="match status" value="1"/>
</dbReference>
<dbReference type="HOGENOM" id="CLU_127525_0_0_4"/>
<keyword evidence="1" id="KW-0233">DNA recombination</keyword>
<dbReference type="Proteomes" id="UP000001680">
    <property type="component" value="Chromosome 2"/>
</dbReference>
<accession>B1YXK6</accession>
<dbReference type="RefSeq" id="WP_012366363.1">
    <property type="nucleotide sequence ID" value="NC_010552.1"/>
</dbReference>